<dbReference type="eggNOG" id="ENOG502SA5V">
    <property type="taxonomic scope" value="Eukaryota"/>
</dbReference>
<gene>
    <name evidence="1" type="ORF">ACLA_071200</name>
</gene>
<dbReference type="GeneID" id="4708250"/>
<accession>A1C6R6</accession>
<organism evidence="1 2">
    <name type="scientific">Aspergillus clavatus (strain ATCC 1007 / CBS 513.65 / DSM 816 / NCTC 3887 / NRRL 1 / QM 1276 / 107)</name>
    <dbReference type="NCBI Taxonomy" id="344612"/>
    <lineage>
        <taxon>Eukaryota</taxon>
        <taxon>Fungi</taxon>
        <taxon>Dikarya</taxon>
        <taxon>Ascomycota</taxon>
        <taxon>Pezizomycotina</taxon>
        <taxon>Eurotiomycetes</taxon>
        <taxon>Eurotiomycetidae</taxon>
        <taxon>Eurotiales</taxon>
        <taxon>Aspergillaceae</taxon>
        <taxon>Aspergillus</taxon>
        <taxon>Aspergillus subgen. Fumigati</taxon>
    </lineage>
</organism>
<dbReference type="PANTHER" id="PTHR40375:SF2">
    <property type="entry name" value="SPORULATION-SPECIFIC PROTEIN 22"/>
    <property type="match status" value="1"/>
</dbReference>
<dbReference type="STRING" id="344612.A1C6R6"/>
<reference evidence="1 2" key="1">
    <citation type="journal article" date="2008" name="PLoS Genet.">
        <title>Genomic islands in the pathogenic filamentous fungus Aspergillus fumigatus.</title>
        <authorList>
            <person name="Fedorova N.D."/>
            <person name="Khaldi N."/>
            <person name="Joardar V.S."/>
            <person name="Maiti R."/>
            <person name="Amedeo P."/>
            <person name="Anderson M.J."/>
            <person name="Crabtree J."/>
            <person name="Silva J.C."/>
            <person name="Badger J.H."/>
            <person name="Albarraq A."/>
            <person name="Angiuoli S."/>
            <person name="Bussey H."/>
            <person name="Bowyer P."/>
            <person name="Cotty P.J."/>
            <person name="Dyer P.S."/>
            <person name="Egan A."/>
            <person name="Galens K."/>
            <person name="Fraser-Liggett C.M."/>
            <person name="Haas B.J."/>
            <person name="Inman J.M."/>
            <person name="Kent R."/>
            <person name="Lemieux S."/>
            <person name="Malavazi I."/>
            <person name="Orvis J."/>
            <person name="Roemer T."/>
            <person name="Ronning C.M."/>
            <person name="Sundaram J.P."/>
            <person name="Sutton G."/>
            <person name="Turner G."/>
            <person name="Venter J.C."/>
            <person name="White O.R."/>
            <person name="Whitty B.R."/>
            <person name="Youngman P."/>
            <person name="Wolfe K.H."/>
            <person name="Goldman G.H."/>
            <person name="Wortman J.R."/>
            <person name="Jiang B."/>
            <person name="Denning D.W."/>
            <person name="Nierman W.C."/>
        </authorList>
    </citation>
    <scope>NUCLEOTIDE SEQUENCE [LARGE SCALE GENOMIC DNA]</scope>
    <source>
        <strain evidence="2">ATCC 1007 / CBS 513.65 / DSM 816 / NCTC 3887 / NRRL 1</strain>
    </source>
</reference>
<dbReference type="VEuPathDB" id="FungiDB:ACLA_071200"/>
<evidence type="ECO:0000313" key="2">
    <source>
        <dbReference type="Proteomes" id="UP000006701"/>
    </source>
</evidence>
<dbReference type="KEGG" id="act:ACLA_071200"/>
<dbReference type="AlphaFoldDB" id="A1C6R6"/>
<dbReference type="InterPro" id="IPR039057">
    <property type="entry name" value="Spo22/ZIP4"/>
</dbReference>
<sequence>MADIRPQKNVYERLRKSVQRFEAHIQGPLRTCITTTEQTKLLYKHRIMLSFDFEAAVSLEHWDDVPRIVDRANPIVDDKLCSVFIDCILRSAAPASNIVQVVKVCMSTSEPVPLQPRILTKRSTLYLAMDASDFLLAESVLDQAILLASDSSHSPDSESGYPREELDWLATTAFNRAVDFYLASADEDCRRWAESAFALADLVKTDGGALGRLLRHNFAKLS</sequence>
<name>A1C6R6_ASPCL</name>
<dbReference type="OrthoDB" id="65716at2759"/>
<protein>
    <submittedName>
        <fullName evidence="1">Uncharacterized protein</fullName>
    </submittedName>
</protein>
<dbReference type="Proteomes" id="UP000006701">
    <property type="component" value="Unassembled WGS sequence"/>
</dbReference>
<dbReference type="PANTHER" id="PTHR40375">
    <property type="entry name" value="SPORULATION-SPECIFIC PROTEIN 22"/>
    <property type="match status" value="1"/>
</dbReference>
<dbReference type="OMA" id="WTHKYRL"/>
<proteinExistence type="predicted"/>
<dbReference type="RefSeq" id="XP_001275513.1">
    <property type="nucleotide sequence ID" value="XM_001275512.1"/>
</dbReference>
<dbReference type="EMBL" id="DS027045">
    <property type="protein sequence ID" value="EAW14087.1"/>
    <property type="molecule type" value="Genomic_DNA"/>
</dbReference>
<evidence type="ECO:0000313" key="1">
    <source>
        <dbReference type="EMBL" id="EAW14087.1"/>
    </source>
</evidence>
<dbReference type="HOGENOM" id="CLU_074649_0_0_1"/>
<dbReference type="GO" id="GO:0090173">
    <property type="term" value="P:regulation of synaptonemal complex assembly"/>
    <property type="evidence" value="ECO:0007669"/>
    <property type="project" value="InterPro"/>
</dbReference>
<keyword evidence="2" id="KW-1185">Reference proteome</keyword>